<protein>
    <submittedName>
        <fullName evidence="1">Uncharacterized protein</fullName>
    </submittedName>
</protein>
<evidence type="ECO:0000313" key="2">
    <source>
        <dbReference type="Proteomes" id="UP001163603"/>
    </source>
</evidence>
<name>A0ACC0XXC4_9ROSI</name>
<gene>
    <name evidence="1" type="ORF">Pint_07053</name>
</gene>
<proteinExistence type="predicted"/>
<evidence type="ECO:0000313" key="1">
    <source>
        <dbReference type="EMBL" id="KAJ0025095.1"/>
    </source>
</evidence>
<accession>A0ACC0XXC4</accession>
<comment type="caution">
    <text evidence="1">The sequence shown here is derived from an EMBL/GenBank/DDBJ whole genome shotgun (WGS) entry which is preliminary data.</text>
</comment>
<reference evidence="2" key="1">
    <citation type="journal article" date="2023" name="G3 (Bethesda)">
        <title>Genome assembly and association tests identify interacting loci associated with vigor, precocity, and sex in interspecific pistachio rootstocks.</title>
        <authorList>
            <person name="Palmer W."/>
            <person name="Jacygrad E."/>
            <person name="Sagayaradj S."/>
            <person name="Cavanaugh K."/>
            <person name="Han R."/>
            <person name="Bertier L."/>
            <person name="Beede B."/>
            <person name="Kafkas S."/>
            <person name="Golino D."/>
            <person name="Preece J."/>
            <person name="Michelmore R."/>
        </authorList>
    </citation>
    <scope>NUCLEOTIDE SEQUENCE [LARGE SCALE GENOMIC DNA]</scope>
</reference>
<sequence>MVKENNGEYLAQVKGNSELSPLLLAVLFGHEEMAYWLYYLTKTSLNHADRIELLLALIRTGFHELALQLLEEHNELAKCLGTIACCQSTRSLEKNQEMFQPMSVLSNL</sequence>
<organism evidence="1 2">
    <name type="scientific">Pistacia integerrima</name>
    <dbReference type="NCBI Taxonomy" id="434235"/>
    <lineage>
        <taxon>Eukaryota</taxon>
        <taxon>Viridiplantae</taxon>
        <taxon>Streptophyta</taxon>
        <taxon>Embryophyta</taxon>
        <taxon>Tracheophyta</taxon>
        <taxon>Spermatophyta</taxon>
        <taxon>Magnoliopsida</taxon>
        <taxon>eudicotyledons</taxon>
        <taxon>Gunneridae</taxon>
        <taxon>Pentapetalae</taxon>
        <taxon>rosids</taxon>
        <taxon>malvids</taxon>
        <taxon>Sapindales</taxon>
        <taxon>Anacardiaceae</taxon>
        <taxon>Pistacia</taxon>
    </lineage>
</organism>
<dbReference type="EMBL" id="CM047745">
    <property type="protein sequence ID" value="KAJ0025095.1"/>
    <property type="molecule type" value="Genomic_DNA"/>
</dbReference>
<dbReference type="Proteomes" id="UP001163603">
    <property type="component" value="Chromosome 10"/>
</dbReference>
<keyword evidence="2" id="KW-1185">Reference proteome</keyword>